<evidence type="ECO:0000313" key="2">
    <source>
        <dbReference type="Proteomes" id="UP001500707"/>
    </source>
</evidence>
<accession>A0ABP6VH60</accession>
<comment type="caution">
    <text evidence="1">The sequence shown here is derived from an EMBL/GenBank/DDBJ whole genome shotgun (WGS) entry which is preliminary data.</text>
</comment>
<organism evidence="1 2">
    <name type="scientific">Streptomyces osmaniensis</name>
    <dbReference type="NCBI Taxonomy" id="593134"/>
    <lineage>
        <taxon>Bacteria</taxon>
        <taxon>Bacillati</taxon>
        <taxon>Actinomycetota</taxon>
        <taxon>Actinomycetes</taxon>
        <taxon>Kitasatosporales</taxon>
        <taxon>Streptomycetaceae</taxon>
        <taxon>Streptomyces</taxon>
    </lineage>
</organism>
<sequence length="187" mass="19199">MDEAVLTALIAAGAAIGGGALTGVFTFAAAKRQADAAWAAGERQAAAAWEAGRQQAAAAWDAGQLQATAQLDVARRTLTEQTLANQRALRRAAYVTYLSRTDSAQQALAAWQNAIGTTDEAPRRREYDAAMAEAGEALNVVRLEGPDPVSAAAETLRDSLAANAPGTGHAVAQEAFLAAARAALTPA</sequence>
<reference evidence="2" key="1">
    <citation type="journal article" date="2019" name="Int. J. Syst. Evol. Microbiol.">
        <title>The Global Catalogue of Microorganisms (GCM) 10K type strain sequencing project: providing services to taxonomists for standard genome sequencing and annotation.</title>
        <authorList>
            <consortium name="The Broad Institute Genomics Platform"/>
            <consortium name="The Broad Institute Genome Sequencing Center for Infectious Disease"/>
            <person name="Wu L."/>
            <person name="Ma J."/>
        </authorList>
    </citation>
    <scope>NUCLEOTIDE SEQUENCE [LARGE SCALE GENOMIC DNA]</scope>
    <source>
        <strain evidence="2">JCM 17656</strain>
    </source>
</reference>
<dbReference type="RefSeq" id="WP_346181022.1">
    <property type="nucleotide sequence ID" value="NZ_BAABCE010000003.1"/>
</dbReference>
<evidence type="ECO:0008006" key="3">
    <source>
        <dbReference type="Google" id="ProtNLM"/>
    </source>
</evidence>
<keyword evidence="2" id="KW-1185">Reference proteome</keyword>
<proteinExistence type="predicted"/>
<dbReference type="EMBL" id="BAABCE010000003">
    <property type="protein sequence ID" value="GAA3535691.1"/>
    <property type="molecule type" value="Genomic_DNA"/>
</dbReference>
<name>A0ABP6VH60_9ACTN</name>
<dbReference type="Proteomes" id="UP001500707">
    <property type="component" value="Unassembled WGS sequence"/>
</dbReference>
<evidence type="ECO:0000313" key="1">
    <source>
        <dbReference type="EMBL" id="GAA3535691.1"/>
    </source>
</evidence>
<protein>
    <recommendedName>
        <fullName evidence="3">Secreted protein</fullName>
    </recommendedName>
</protein>
<gene>
    <name evidence="1" type="ORF">GCM10022295_17000</name>
</gene>